<dbReference type="PANTHER" id="PTHR18964">
    <property type="entry name" value="ROK (REPRESSOR, ORF, KINASE) FAMILY"/>
    <property type="match status" value="1"/>
</dbReference>
<evidence type="ECO:0000256" key="1">
    <source>
        <dbReference type="ARBA" id="ARBA00002486"/>
    </source>
</evidence>
<organism evidence="4 5">
    <name type="scientific">Clostridium luticellarii</name>
    <dbReference type="NCBI Taxonomy" id="1691940"/>
    <lineage>
        <taxon>Bacteria</taxon>
        <taxon>Bacillati</taxon>
        <taxon>Bacillota</taxon>
        <taxon>Clostridia</taxon>
        <taxon>Eubacteriales</taxon>
        <taxon>Clostridiaceae</taxon>
        <taxon>Clostridium</taxon>
    </lineage>
</organism>
<dbReference type="InterPro" id="IPR036390">
    <property type="entry name" value="WH_DNA-bd_sf"/>
</dbReference>
<sequence length="381" mass="42802">MINTVNKVYLLDKREKHLLDIIQKNGPITKGKLLDMTKMKLSTLNRSIKSLLDEKIIVETATGESNGGRRPILYDVNPNDFYIIGLDISRTYVQVVVTNLKIQIVHEKTFKGFYNVNDLVETIPDYIENLISKLKIDKYMIIGIGIGVFDTVENRDSYKNMLKEKIDVPIFVDNGANTAVIGEYYFGFGKHKSNISYINCGVGIRTGVISSGVLIRTINNSEDALGHMIVDIDGEPCWCGNYGCVESYASIEKIRQKFISEIKKGRRIHLNEDLEAIGYIDVCNLAEDKNKIAVNVIVDAAIYFGTGLANYIKLFNSQLIILSGPLIKYSPLFYRICTEVALKKCHIDKDIKIEFNRGGYFGNKSMAVGAAVMVIQEILKL</sequence>
<comment type="caution">
    <text evidence="4">The sequence shown here is derived from an EMBL/GenBank/DDBJ whole genome shotgun (WGS) entry which is preliminary data.</text>
</comment>
<dbReference type="Proteomes" id="UP000237798">
    <property type="component" value="Unassembled WGS sequence"/>
</dbReference>
<protein>
    <submittedName>
        <fullName evidence="4">N-acetylglucosamine repressor</fullName>
    </submittedName>
</protein>
<dbReference type="Gene3D" id="3.30.420.40">
    <property type="match status" value="2"/>
</dbReference>
<gene>
    <name evidence="4" type="primary">nagC</name>
    <name evidence="4" type="ORF">CLLU_18890</name>
</gene>
<dbReference type="Pfam" id="PF13412">
    <property type="entry name" value="HTH_24"/>
    <property type="match status" value="1"/>
</dbReference>
<proteinExistence type="inferred from homology"/>
<dbReference type="PANTHER" id="PTHR18964:SF149">
    <property type="entry name" value="BIFUNCTIONAL UDP-N-ACETYLGLUCOSAMINE 2-EPIMERASE_N-ACETYLMANNOSAMINE KINASE"/>
    <property type="match status" value="1"/>
</dbReference>
<evidence type="ECO:0000256" key="2">
    <source>
        <dbReference type="ARBA" id="ARBA00006479"/>
    </source>
</evidence>
<dbReference type="InterPro" id="IPR043129">
    <property type="entry name" value="ATPase_NBD"/>
</dbReference>
<dbReference type="InterPro" id="IPR036388">
    <property type="entry name" value="WH-like_DNA-bd_sf"/>
</dbReference>
<dbReference type="EMBL" id="PVXP01000023">
    <property type="protein sequence ID" value="PRR85153.1"/>
    <property type="molecule type" value="Genomic_DNA"/>
</dbReference>
<accession>A0A2T0BMS5</accession>
<name>A0A2T0BMS5_9CLOT</name>
<dbReference type="SUPFAM" id="SSF46785">
    <property type="entry name" value="Winged helix' DNA-binding domain"/>
    <property type="match status" value="1"/>
</dbReference>
<keyword evidence="3" id="KW-0859">Xylose metabolism</keyword>
<comment type="similarity">
    <text evidence="2">Belongs to the ROK (NagC/XylR) family.</text>
</comment>
<dbReference type="RefSeq" id="WP_242977538.1">
    <property type="nucleotide sequence ID" value="NZ_PVXP01000023.1"/>
</dbReference>
<reference evidence="4 5" key="1">
    <citation type="submission" date="2018-03" db="EMBL/GenBank/DDBJ databases">
        <title>Genome sequence of Clostridium luticellarii DSM 29923.</title>
        <authorList>
            <person name="Poehlein A."/>
            <person name="Daniel R."/>
        </authorList>
    </citation>
    <scope>NUCLEOTIDE SEQUENCE [LARGE SCALE GENOMIC DNA]</scope>
    <source>
        <strain evidence="4 5">DSM 29923</strain>
    </source>
</reference>
<dbReference type="AlphaFoldDB" id="A0A2T0BMS5"/>
<dbReference type="InterPro" id="IPR000600">
    <property type="entry name" value="ROK"/>
</dbReference>
<keyword evidence="3" id="KW-0119">Carbohydrate metabolism</keyword>
<comment type="function">
    <text evidence="1">Transcriptional repressor of xylose-utilizing enzymes.</text>
</comment>
<dbReference type="GO" id="GO:0042732">
    <property type="term" value="P:D-xylose metabolic process"/>
    <property type="evidence" value="ECO:0007669"/>
    <property type="project" value="UniProtKB-KW"/>
</dbReference>
<keyword evidence="5" id="KW-1185">Reference proteome</keyword>
<evidence type="ECO:0000256" key="3">
    <source>
        <dbReference type="ARBA" id="ARBA00022629"/>
    </source>
</evidence>
<evidence type="ECO:0000313" key="5">
    <source>
        <dbReference type="Proteomes" id="UP000237798"/>
    </source>
</evidence>
<dbReference type="Gene3D" id="1.10.10.10">
    <property type="entry name" value="Winged helix-like DNA-binding domain superfamily/Winged helix DNA-binding domain"/>
    <property type="match status" value="1"/>
</dbReference>
<dbReference type="Pfam" id="PF00480">
    <property type="entry name" value="ROK"/>
    <property type="match status" value="1"/>
</dbReference>
<dbReference type="SUPFAM" id="SSF53067">
    <property type="entry name" value="Actin-like ATPase domain"/>
    <property type="match status" value="1"/>
</dbReference>
<evidence type="ECO:0000313" key="4">
    <source>
        <dbReference type="EMBL" id="PRR85153.1"/>
    </source>
</evidence>